<reference evidence="1 2" key="1">
    <citation type="submission" date="2024-05" db="EMBL/GenBank/DDBJ databases">
        <title>Genome Sequence and Characterization of the New Strain Purple Sulfur Bacterium of Genus Thioalkalicoccus.</title>
        <authorList>
            <person name="Bryantseva I.A."/>
            <person name="Kyndt J.A."/>
            <person name="Imhoff J.F."/>
        </authorList>
    </citation>
    <scope>NUCLEOTIDE SEQUENCE [LARGE SCALE GENOMIC DNA]</scope>
    <source>
        <strain evidence="1 2">Um2</strain>
    </source>
</reference>
<sequence>MAVKNREPYQQAYYPPVPTRFTKYMRTSVIWQFVRFIVINLKILKLMRRSH</sequence>
<name>A0ABV4BBG4_9GAMM</name>
<evidence type="ECO:0000313" key="2">
    <source>
        <dbReference type="Proteomes" id="UP001564408"/>
    </source>
</evidence>
<dbReference type="EMBL" id="JBDKXB010000004">
    <property type="protein sequence ID" value="MEY6431819.1"/>
    <property type="molecule type" value="Genomic_DNA"/>
</dbReference>
<accession>A0ABV4BBG4</accession>
<protein>
    <submittedName>
        <fullName evidence="1">Uncharacterized protein</fullName>
    </submittedName>
</protein>
<proteinExistence type="predicted"/>
<dbReference type="RefSeq" id="WP_369666199.1">
    <property type="nucleotide sequence ID" value="NZ_JBDKXB010000004.1"/>
</dbReference>
<gene>
    <name evidence="1" type="ORF">ABC977_05275</name>
</gene>
<evidence type="ECO:0000313" key="1">
    <source>
        <dbReference type="EMBL" id="MEY6431819.1"/>
    </source>
</evidence>
<organism evidence="1 2">
    <name type="scientific">Thioalkalicoccus limnaeus</name>
    <dbReference type="NCBI Taxonomy" id="120681"/>
    <lineage>
        <taxon>Bacteria</taxon>
        <taxon>Pseudomonadati</taxon>
        <taxon>Pseudomonadota</taxon>
        <taxon>Gammaproteobacteria</taxon>
        <taxon>Chromatiales</taxon>
        <taxon>Chromatiaceae</taxon>
        <taxon>Thioalkalicoccus</taxon>
    </lineage>
</organism>
<keyword evidence="2" id="KW-1185">Reference proteome</keyword>
<dbReference type="Proteomes" id="UP001564408">
    <property type="component" value="Unassembled WGS sequence"/>
</dbReference>
<comment type="caution">
    <text evidence="1">The sequence shown here is derived from an EMBL/GenBank/DDBJ whole genome shotgun (WGS) entry which is preliminary data.</text>
</comment>